<dbReference type="InterPro" id="IPR051082">
    <property type="entry name" value="Pentapeptide-BTB/POZ_domain"/>
</dbReference>
<keyword evidence="3" id="KW-1185">Reference proteome</keyword>
<evidence type="ECO:0000313" key="3">
    <source>
        <dbReference type="Proteomes" id="UP001597063"/>
    </source>
</evidence>
<feature type="domain" description="DUF6745" evidence="1">
    <location>
        <begin position="161"/>
        <end position="241"/>
    </location>
</feature>
<evidence type="ECO:0000313" key="2">
    <source>
        <dbReference type="EMBL" id="MFD0689253.1"/>
    </source>
</evidence>
<comment type="caution">
    <text evidence="2">The sequence shown here is derived from an EMBL/GenBank/DDBJ whole genome shotgun (WGS) entry which is preliminary data.</text>
</comment>
<name>A0ABW2XRZ0_9ACTN</name>
<sequence>MAPPYPVNTDLLSILGREADKGESVLSAEDVRAASRFAAHWPGEARATAPADRATAEAAIAQLYDLIGERAPEIVWVGSPADERRFTEPVRDEDFGAPLVPEAARKIDGRTSLLRALAGEVTPWRHRHRHRHREPTFREVFLPTPTRRVEAELRRIWPRRLALWADLVASCGGWWPYASVCVVSERPVEVHAEPAPERGGGAVRLHRADGPAMRYRDGFTLYALNGCLLPEHVAMSARSGTPPPPGHRTDHRSVMGDGAGRPGLRGADLRGVAFDEGTDLAGADLSGADLRWTDLSGALLRGANLSGADLTGAFIGTDQCLDAADLTGVSLAGRDLAGFMPALDPVSFKGATLIGTDFTGAELELRNSGEFFAGALWDGTTRWPAGAAEEIRSFSSPCEGGYRVRDDQPRGYWPPAALTG</sequence>
<dbReference type="EMBL" id="JBHTGP010000017">
    <property type="protein sequence ID" value="MFD0689253.1"/>
    <property type="molecule type" value="Genomic_DNA"/>
</dbReference>
<accession>A0ABW2XRZ0</accession>
<organism evidence="2 3">
    <name type="scientific">Actinomadura fibrosa</name>
    <dbReference type="NCBI Taxonomy" id="111802"/>
    <lineage>
        <taxon>Bacteria</taxon>
        <taxon>Bacillati</taxon>
        <taxon>Actinomycetota</taxon>
        <taxon>Actinomycetes</taxon>
        <taxon>Streptosporangiales</taxon>
        <taxon>Thermomonosporaceae</taxon>
        <taxon>Actinomadura</taxon>
    </lineage>
</organism>
<dbReference type="Proteomes" id="UP001597063">
    <property type="component" value="Unassembled WGS sequence"/>
</dbReference>
<dbReference type="SUPFAM" id="SSF141571">
    <property type="entry name" value="Pentapeptide repeat-like"/>
    <property type="match status" value="1"/>
</dbReference>
<dbReference type="Gene3D" id="2.160.20.80">
    <property type="entry name" value="E3 ubiquitin-protein ligase SopA"/>
    <property type="match status" value="1"/>
</dbReference>
<evidence type="ECO:0000259" key="1">
    <source>
        <dbReference type="Pfam" id="PF20530"/>
    </source>
</evidence>
<proteinExistence type="predicted"/>
<gene>
    <name evidence="2" type="ORF">ACFQZM_32520</name>
</gene>
<dbReference type="Pfam" id="PF20530">
    <property type="entry name" value="DUF6745"/>
    <property type="match status" value="1"/>
</dbReference>
<protein>
    <submittedName>
        <fullName evidence="2">Pentapeptide repeat-containing protein</fullName>
    </submittedName>
</protein>
<dbReference type="PANTHER" id="PTHR14136">
    <property type="entry name" value="BTB_POZ DOMAIN-CONTAINING PROTEIN KCTD9"/>
    <property type="match status" value="1"/>
</dbReference>
<dbReference type="InterPro" id="IPR001646">
    <property type="entry name" value="5peptide_repeat"/>
</dbReference>
<reference evidence="3" key="1">
    <citation type="journal article" date="2019" name="Int. J. Syst. Evol. Microbiol.">
        <title>The Global Catalogue of Microorganisms (GCM) 10K type strain sequencing project: providing services to taxonomists for standard genome sequencing and annotation.</title>
        <authorList>
            <consortium name="The Broad Institute Genomics Platform"/>
            <consortium name="The Broad Institute Genome Sequencing Center for Infectious Disease"/>
            <person name="Wu L."/>
            <person name="Ma J."/>
        </authorList>
    </citation>
    <scope>NUCLEOTIDE SEQUENCE [LARGE SCALE GENOMIC DNA]</scope>
    <source>
        <strain evidence="3">JCM 9371</strain>
    </source>
</reference>
<dbReference type="RefSeq" id="WP_242619288.1">
    <property type="nucleotide sequence ID" value="NZ_CAACUY010000059.1"/>
</dbReference>
<dbReference type="PANTHER" id="PTHR14136:SF17">
    <property type="entry name" value="BTB_POZ DOMAIN-CONTAINING PROTEIN KCTD9"/>
    <property type="match status" value="1"/>
</dbReference>
<dbReference type="Pfam" id="PF00805">
    <property type="entry name" value="Pentapeptide"/>
    <property type="match status" value="1"/>
</dbReference>
<dbReference type="InterPro" id="IPR046633">
    <property type="entry name" value="DUF6745"/>
</dbReference>